<organism evidence="1 2">
    <name type="scientific">Gigaspora margarita</name>
    <dbReference type="NCBI Taxonomy" id="4874"/>
    <lineage>
        <taxon>Eukaryota</taxon>
        <taxon>Fungi</taxon>
        <taxon>Fungi incertae sedis</taxon>
        <taxon>Mucoromycota</taxon>
        <taxon>Glomeromycotina</taxon>
        <taxon>Glomeromycetes</taxon>
        <taxon>Diversisporales</taxon>
        <taxon>Gigasporaceae</taxon>
        <taxon>Gigaspora</taxon>
    </lineage>
</organism>
<evidence type="ECO:0000313" key="2">
    <source>
        <dbReference type="Proteomes" id="UP000789901"/>
    </source>
</evidence>
<proteinExistence type="predicted"/>
<dbReference type="EMBL" id="CAJVQB010010009">
    <property type="protein sequence ID" value="CAG8735777.1"/>
    <property type="molecule type" value="Genomic_DNA"/>
</dbReference>
<reference evidence="1 2" key="1">
    <citation type="submission" date="2021-06" db="EMBL/GenBank/DDBJ databases">
        <authorList>
            <person name="Kallberg Y."/>
            <person name="Tangrot J."/>
            <person name="Rosling A."/>
        </authorList>
    </citation>
    <scope>NUCLEOTIDE SEQUENCE [LARGE SCALE GENOMIC DNA]</scope>
    <source>
        <strain evidence="1 2">120-4 pot B 10/14</strain>
    </source>
</reference>
<gene>
    <name evidence="1" type="ORF">GMARGA_LOCUS14840</name>
</gene>
<accession>A0ABN7V893</accession>
<evidence type="ECO:0000313" key="1">
    <source>
        <dbReference type="EMBL" id="CAG8735777.1"/>
    </source>
</evidence>
<name>A0ABN7V893_GIGMA</name>
<comment type="caution">
    <text evidence="1">The sequence shown here is derived from an EMBL/GenBank/DDBJ whole genome shotgun (WGS) entry which is preliminary data.</text>
</comment>
<keyword evidence="2" id="KW-1185">Reference proteome</keyword>
<sequence length="129" mass="15002">MVHILKQEIPSITLLEDDYEKYCKKFPRELKRGITFSNQVKLHDKLRVIKESNQFTEEFFTATRCYTNANNILKDKNSKESNQHQSQSIIAESSSNSLILCNKEPPMIVKESLNNDLDNNLDQIQAIQQ</sequence>
<dbReference type="Proteomes" id="UP000789901">
    <property type="component" value="Unassembled WGS sequence"/>
</dbReference>
<protein>
    <submittedName>
        <fullName evidence="1">8627_t:CDS:1</fullName>
    </submittedName>
</protein>